<evidence type="ECO:0000256" key="4">
    <source>
        <dbReference type="ARBA" id="ARBA00022801"/>
    </source>
</evidence>
<keyword evidence="7" id="KW-0238">DNA-binding</keyword>
<dbReference type="GO" id="GO:0016887">
    <property type="term" value="F:ATP hydrolysis activity"/>
    <property type="evidence" value="ECO:0007669"/>
    <property type="project" value="RHEA"/>
</dbReference>
<comment type="similarity">
    <text evidence="1">Belongs to the helicase family. UvrD subfamily.</text>
</comment>
<evidence type="ECO:0000256" key="14">
    <source>
        <dbReference type="PROSITE-ProRule" id="PRU00560"/>
    </source>
</evidence>
<feature type="domain" description="UvrD-like helicase C-terminal" evidence="16">
    <location>
        <begin position="286"/>
        <end position="564"/>
    </location>
</feature>
<evidence type="ECO:0000256" key="5">
    <source>
        <dbReference type="ARBA" id="ARBA00022806"/>
    </source>
</evidence>
<comment type="catalytic activity">
    <reaction evidence="10">
        <text>Couples ATP hydrolysis with the unwinding of duplex DNA by translocating in the 3'-5' direction.</text>
        <dbReference type="EC" id="5.6.2.4"/>
    </reaction>
</comment>
<dbReference type="FunFam" id="1.10.486.10:FF:000003">
    <property type="entry name" value="ATP-dependent DNA helicase"/>
    <property type="match status" value="1"/>
</dbReference>
<dbReference type="Gene3D" id="1.10.10.160">
    <property type="match status" value="1"/>
</dbReference>
<proteinExistence type="inferred from homology"/>
<comment type="catalytic activity">
    <reaction evidence="13">
        <text>ATP + H2O = ADP + phosphate + H(+)</text>
        <dbReference type="Rhea" id="RHEA:13065"/>
        <dbReference type="ChEBI" id="CHEBI:15377"/>
        <dbReference type="ChEBI" id="CHEBI:15378"/>
        <dbReference type="ChEBI" id="CHEBI:30616"/>
        <dbReference type="ChEBI" id="CHEBI:43474"/>
        <dbReference type="ChEBI" id="CHEBI:456216"/>
        <dbReference type="EC" id="5.6.2.4"/>
    </reaction>
</comment>
<dbReference type="OrthoDB" id="9806690at2"/>
<dbReference type="EC" id="5.6.2.4" evidence="11"/>
<dbReference type="PANTHER" id="PTHR11070">
    <property type="entry name" value="UVRD / RECB / PCRA DNA HELICASE FAMILY MEMBER"/>
    <property type="match status" value="1"/>
</dbReference>
<dbReference type="GO" id="GO:0009314">
    <property type="term" value="P:response to radiation"/>
    <property type="evidence" value="ECO:0007669"/>
    <property type="project" value="UniProtKB-ARBA"/>
</dbReference>
<dbReference type="CDD" id="cd18807">
    <property type="entry name" value="SF1_C_UvrD"/>
    <property type="match status" value="1"/>
</dbReference>
<dbReference type="InterPro" id="IPR027417">
    <property type="entry name" value="P-loop_NTPase"/>
</dbReference>
<evidence type="ECO:0000256" key="3">
    <source>
        <dbReference type="ARBA" id="ARBA00022763"/>
    </source>
</evidence>
<name>A0A0W0WMU1_9GAMM</name>
<dbReference type="Pfam" id="PF21196">
    <property type="entry name" value="PcrA_UvrD_tudor"/>
    <property type="match status" value="1"/>
</dbReference>
<dbReference type="Gene3D" id="3.40.50.300">
    <property type="entry name" value="P-loop containing nucleotide triphosphate hydrolases"/>
    <property type="match status" value="2"/>
</dbReference>
<dbReference type="GO" id="GO:0043138">
    <property type="term" value="F:3'-5' DNA helicase activity"/>
    <property type="evidence" value="ECO:0007669"/>
    <property type="project" value="UniProtKB-EC"/>
</dbReference>
<dbReference type="Proteomes" id="UP000054725">
    <property type="component" value="Unassembled WGS sequence"/>
</dbReference>
<protein>
    <recommendedName>
        <fullName evidence="11">DNA 3'-5' helicase</fullName>
        <ecNumber evidence="11">5.6.2.4</ecNumber>
    </recommendedName>
    <alternativeName>
        <fullName evidence="12">DNA 3'-5' helicase II</fullName>
    </alternativeName>
</protein>
<evidence type="ECO:0000256" key="11">
    <source>
        <dbReference type="ARBA" id="ARBA00034808"/>
    </source>
</evidence>
<evidence type="ECO:0000256" key="6">
    <source>
        <dbReference type="ARBA" id="ARBA00022840"/>
    </source>
</evidence>
<evidence type="ECO:0000256" key="12">
    <source>
        <dbReference type="ARBA" id="ARBA00034923"/>
    </source>
</evidence>
<dbReference type="AlphaFoldDB" id="A0A0W0WMU1"/>
<organism evidence="17 18">
    <name type="scientific">Legionella nautarum</name>
    <dbReference type="NCBI Taxonomy" id="45070"/>
    <lineage>
        <taxon>Bacteria</taxon>
        <taxon>Pseudomonadati</taxon>
        <taxon>Pseudomonadota</taxon>
        <taxon>Gammaproteobacteria</taxon>
        <taxon>Legionellales</taxon>
        <taxon>Legionellaceae</taxon>
        <taxon>Legionella</taxon>
    </lineage>
</organism>
<keyword evidence="8" id="KW-0234">DNA repair</keyword>
<dbReference type="STRING" id="45070.Lnau_2146"/>
<keyword evidence="9" id="KW-0413">Isomerase</keyword>
<keyword evidence="5 14" id="KW-0347">Helicase</keyword>
<evidence type="ECO:0000313" key="18">
    <source>
        <dbReference type="Proteomes" id="UP000054725"/>
    </source>
</evidence>
<dbReference type="InterPro" id="IPR013986">
    <property type="entry name" value="DExx_box_DNA_helicase_dom_sf"/>
</dbReference>
<dbReference type="PROSITE" id="PS51217">
    <property type="entry name" value="UVRD_HELICASE_CTER"/>
    <property type="match status" value="1"/>
</dbReference>
<dbReference type="FunFam" id="3.40.50.300:FF:001201">
    <property type="entry name" value="ATP-dependent DNA helicase UvrD2"/>
    <property type="match status" value="1"/>
</dbReference>
<keyword evidence="2 14" id="KW-0547">Nucleotide-binding</keyword>
<dbReference type="NCBIfam" id="NF008743">
    <property type="entry name" value="PRK11773.1"/>
    <property type="match status" value="1"/>
</dbReference>
<keyword evidence="18" id="KW-1185">Reference proteome</keyword>
<accession>A0A0W0WMU1</accession>
<dbReference type="Pfam" id="PF13361">
    <property type="entry name" value="UvrD_C"/>
    <property type="match status" value="1"/>
</dbReference>
<dbReference type="GO" id="GO:0005829">
    <property type="term" value="C:cytosol"/>
    <property type="evidence" value="ECO:0007669"/>
    <property type="project" value="TreeGrafter"/>
</dbReference>
<keyword evidence="4 14" id="KW-0378">Hydrolase</keyword>
<sequence length="727" mass="82084">MTIALLDGLNDRQREAVTAPLGNTLVLAGAGSGKTRVLVSRIAWLIEKEQMSPHAILAVTFTNKAAGEMKSRLQNLLEVPLFGLWVGTFHGLCHRLLRRHYKEANLPEQFHILDSEDQARVIKRVLAALNLDEDQWPVKQAQSFINGKKDEGLRPQHVHTLEYGPGRTLVKIYHAYEQACRTAGVIDFAELLLRTHELLRDNPEILAHYRQRFQAILVDEFQDTNTIQYAWIRLLAGEQAAVMVVGDDDQSIYGWRGAKVENIQQFSQDFKNTLVVRLEQNYRSTSTILEAANALITNNDSRMGKDLWTAGASGEKIVVYSAFNELEEARFVSERIAMEISRGRSAEEMAILYRSNAQSRVLEEALLRAGIAYRIYGGVRFFERAEVKDTLAYLRLVANPDDDTAFERVVNFPTRGIGEKTLEETRHFARSEEIPLWKAAKAILQAGLLPQRAASALEKFILLIENLQKITANLELDEQISTVIEQSGLYAHFAKIKGDKSESRLDNLQELINAAKQFRYEQTEESELPLLVAFLAHASLEAGEMQAAEHERYVHLMTLHAAKGLEFPLVFLVGMEEGVFPGKQIADEPGRLEEERRLCYVGMTRAMEKLILSYAEVRRQYGREEYHRPSRFLRELPAELVEEIRVKARFQTPQALSQKALPSDAKEAGLRLGQSVSHAKFGQGVILAVEGSGAHTRVQVKFAEEGSKWLVLAYANLTILEDNCTSY</sequence>
<gene>
    <name evidence="17" type="primary">uvrD</name>
    <name evidence="17" type="ORF">Lnau_2146</name>
</gene>
<evidence type="ECO:0000256" key="7">
    <source>
        <dbReference type="ARBA" id="ARBA00023125"/>
    </source>
</evidence>
<keyword evidence="3" id="KW-0227">DNA damage</keyword>
<evidence type="ECO:0000256" key="8">
    <source>
        <dbReference type="ARBA" id="ARBA00023204"/>
    </source>
</evidence>
<dbReference type="PROSITE" id="PS51198">
    <property type="entry name" value="UVRD_HELICASE_ATP_BIND"/>
    <property type="match status" value="1"/>
</dbReference>
<evidence type="ECO:0000259" key="15">
    <source>
        <dbReference type="PROSITE" id="PS51198"/>
    </source>
</evidence>
<evidence type="ECO:0000256" key="10">
    <source>
        <dbReference type="ARBA" id="ARBA00034617"/>
    </source>
</evidence>
<dbReference type="RefSeq" id="WP_058505159.1">
    <property type="nucleotide sequence ID" value="NZ_CAAAIF010000020.1"/>
</dbReference>
<evidence type="ECO:0000256" key="9">
    <source>
        <dbReference type="ARBA" id="ARBA00023235"/>
    </source>
</evidence>
<dbReference type="PANTHER" id="PTHR11070:SF2">
    <property type="entry name" value="ATP-DEPENDENT DNA HELICASE SRS2"/>
    <property type="match status" value="1"/>
</dbReference>
<dbReference type="GO" id="GO:0033202">
    <property type="term" value="C:DNA helicase complex"/>
    <property type="evidence" value="ECO:0007669"/>
    <property type="project" value="TreeGrafter"/>
</dbReference>
<evidence type="ECO:0000256" key="2">
    <source>
        <dbReference type="ARBA" id="ARBA00022741"/>
    </source>
</evidence>
<evidence type="ECO:0000313" key="17">
    <source>
        <dbReference type="EMBL" id="KTD33669.1"/>
    </source>
</evidence>
<keyword evidence="6 14" id="KW-0067">ATP-binding</keyword>
<dbReference type="FunFam" id="1.10.10.160:FF:000001">
    <property type="entry name" value="ATP-dependent DNA helicase"/>
    <property type="match status" value="1"/>
</dbReference>
<dbReference type="GO" id="GO:0003677">
    <property type="term" value="F:DNA binding"/>
    <property type="evidence" value="ECO:0007669"/>
    <property type="project" value="UniProtKB-KW"/>
</dbReference>
<dbReference type="PATRIC" id="fig|45070.6.peg.2269"/>
<evidence type="ECO:0000256" key="1">
    <source>
        <dbReference type="ARBA" id="ARBA00009922"/>
    </source>
</evidence>
<evidence type="ECO:0000256" key="13">
    <source>
        <dbReference type="ARBA" id="ARBA00048988"/>
    </source>
</evidence>
<dbReference type="GO" id="GO:0000725">
    <property type="term" value="P:recombinational repair"/>
    <property type="evidence" value="ECO:0007669"/>
    <property type="project" value="TreeGrafter"/>
</dbReference>
<reference evidence="17 18" key="1">
    <citation type="submission" date="2015-11" db="EMBL/GenBank/DDBJ databases">
        <title>Genomic analysis of 38 Legionella species identifies large and diverse effector repertoires.</title>
        <authorList>
            <person name="Burstein D."/>
            <person name="Amaro F."/>
            <person name="Zusman T."/>
            <person name="Lifshitz Z."/>
            <person name="Cohen O."/>
            <person name="Gilbert J.A."/>
            <person name="Pupko T."/>
            <person name="Shuman H.A."/>
            <person name="Segal G."/>
        </authorList>
    </citation>
    <scope>NUCLEOTIDE SEQUENCE [LARGE SCALE GENOMIC DNA]</scope>
    <source>
        <strain evidence="17 18">ATCC 49506</strain>
    </source>
</reference>
<evidence type="ECO:0000259" key="16">
    <source>
        <dbReference type="PROSITE" id="PS51217"/>
    </source>
</evidence>
<comment type="caution">
    <text evidence="17">The sequence shown here is derived from an EMBL/GenBank/DDBJ whole genome shotgun (WGS) entry which is preliminary data.</text>
</comment>
<dbReference type="CDD" id="cd17932">
    <property type="entry name" value="DEXQc_UvrD"/>
    <property type="match status" value="1"/>
</dbReference>
<dbReference type="InterPro" id="IPR000212">
    <property type="entry name" value="DNA_helicase_UvrD/REP"/>
</dbReference>
<dbReference type="InterPro" id="IPR014017">
    <property type="entry name" value="DNA_helicase_UvrD-like_C"/>
</dbReference>
<feature type="domain" description="UvrD-like helicase ATP-binding" evidence="15">
    <location>
        <begin position="7"/>
        <end position="285"/>
    </location>
</feature>
<dbReference type="EMBL" id="LNYO01000022">
    <property type="protein sequence ID" value="KTD33669.1"/>
    <property type="molecule type" value="Genomic_DNA"/>
</dbReference>
<dbReference type="Gene3D" id="1.10.486.10">
    <property type="entry name" value="PCRA, domain 4"/>
    <property type="match status" value="1"/>
</dbReference>
<feature type="binding site" evidence="14">
    <location>
        <begin position="28"/>
        <end position="35"/>
    </location>
    <ligand>
        <name>ATP</name>
        <dbReference type="ChEBI" id="CHEBI:30616"/>
    </ligand>
</feature>
<dbReference type="Pfam" id="PF00580">
    <property type="entry name" value="UvrD-helicase"/>
    <property type="match status" value="1"/>
</dbReference>
<dbReference type="GO" id="GO:0005524">
    <property type="term" value="F:ATP binding"/>
    <property type="evidence" value="ECO:0007669"/>
    <property type="project" value="UniProtKB-UniRule"/>
</dbReference>
<dbReference type="InterPro" id="IPR014016">
    <property type="entry name" value="UvrD-like_ATP-bd"/>
</dbReference>
<dbReference type="SUPFAM" id="SSF52540">
    <property type="entry name" value="P-loop containing nucleoside triphosphate hydrolases"/>
    <property type="match status" value="1"/>
</dbReference>